<dbReference type="RefSeq" id="WP_244556526.1">
    <property type="nucleotide sequence ID" value="NZ_FUXU01000013.1"/>
</dbReference>
<gene>
    <name evidence="4" type="ORF">SAMN02745132_01492</name>
</gene>
<dbReference type="PANTHER" id="PTHR11364">
    <property type="entry name" value="THIOSULFATE SULFERTANSFERASE"/>
    <property type="match status" value="1"/>
</dbReference>
<evidence type="ECO:0000313" key="5">
    <source>
        <dbReference type="Proteomes" id="UP000190162"/>
    </source>
</evidence>
<sequence>MKLKNKVLVTAEWLKSHLNEPFIKVVDATNFMPGTPRNALNEWKSKRIPGAVFFDFDTRICDQSSSLPHMLPTTDVLSKEVSLLGIHRDDIVVVYDSMGIFSSP</sequence>
<dbReference type="EMBL" id="FUXU01000013">
    <property type="protein sequence ID" value="SKA50869.1"/>
    <property type="molecule type" value="Genomic_DNA"/>
</dbReference>
<organism evidence="4 5">
    <name type="scientific">Enterovibrio nigricans DSM 22720</name>
    <dbReference type="NCBI Taxonomy" id="1121868"/>
    <lineage>
        <taxon>Bacteria</taxon>
        <taxon>Pseudomonadati</taxon>
        <taxon>Pseudomonadota</taxon>
        <taxon>Gammaproteobacteria</taxon>
        <taxon>Vibrionales</taxon>
        <taxon>Vibrionaceae</taxon>
        <taxon>Enterovibrio</taxon>
    </lineage>
</organism>
<dbReference type="InterPro" id="IPR045078">
    <property type="entry name" value="TST/MPST-like"/>
</dbReference>
<keyword evidence="1" id="KW-0808">Transferase</keyword>
<proteinExistence type="predicted"/>
<dbReference type="CDD" id="cd01448">
    <property type="entry name" value="TST_Repeat_1"/>
    <property type="match status" value="1"/>
</dbReference>
<dbReference type="Pfam" id="PF00581">
    <property type="entry name" value="Rhodanese"/>
    <property type="match status" value="1"/>
</dbReference>
<keyword evidence="2" id="KW-0677">Repeat</keyword>
<evidence type="ECO:0000259" key="3">
    <source>
        <dbReference type="PROSITE" id="PS50206"/>
    </source>
</evidence>
<dbReference type="PROSITE" id="PS50206">
    <property type="entry name" value="RHODANESE_3"/>
    <property type="match status" value="1"/>
</dbReference>
<dbReference type="Proteomes" id="UP000190162">
    <property type="component" value="Unassembled WGS sequence"/>
</dbReference>
<evidence type="ECO:0000313" key="4">
    <source>
        <dbReference type="EMBL" id="SKA50869.1"/>
    </source>
</evidence>
<dbReference type="InterPro" id="IPR036873">
    <property type="entry name" value="Rhodanese-like_dom_sf"/>
</dbReference>
<dbReference type="PANTHER" id="PTHR11364:SF27">
    <property type="entry name" value="SULFURTRANSFERASE"/>
    <property type="match status" value="1"/>
</dbReference>
<dbReference type="AlphaFoldDB" id="A0A1T4UDV5"/>
<protein>
    <submittedName>
        <fullName evidence="4">Rhodanese-like domain-containing protein</fullName>
    </submittedName>
</protein>
<dbReference type="SUPFAM" id="SSF52821">
    <property type="entry name" value="Rhodanese/Cell cycle control phosphatase"/>
    <property type="match status" value="1"/>
</dbReference>
<keyword evidence="5" id="KW-1185">Reference proteome</keyword>
<dbReference type="GO" id="GO:0004792">
    <property type="term" value="F:thiosulfate-cyanide sulfurtransferase activity"/>
    <property type="evidence" value="ECO:0007669"/>
    <property type="project" value="TreeGrafter"/>
</dbReference>
<evidence type="ECO:0000256" key="2">
    <source>
        <dbReference type="ARBA" id="ARBA00022737"/>
    </source>
</evidence>
<feature type="domain" description="Rhodanese" evidence="3">
    <location>
        <begin position="19"/>
        <end position="103"/>
    </location>
</feature>
<accession>A0A1T4UDV5</accession>
<name>A0A1T4UDV5_9GAMM</name>
<dbReference type="InterPro" id="IPR001763">
    <property type="entry name" value="Rhodanese-like_dom"/>
</dbReference>
<dbReference type="Gene3D" id="3.40.250.10">
    <property type="entry name" value="Rhodanese-like domain"/>
    <property type="match status" value="1"/>
</dbReference>
<reference evidence="5" key="1">
    <citation type="submission" date="2017-02" db="EMBL/GenBank/DDBJ databases">
        <authorList>
            <person name="Varghese N."/>
            <person name="Submissions S."/>
        </authorList>
    </citation>
    <scope>NUCLEOTIDE SEQUENCE [LARGE SCALE GENOMIC DNA]</scope>
    <source>
        <strain evidence="5">DSM 22720</strain>
    </source>
</reference>
<evidence type="ECO:0000256" key="1">
    <source>
        <dbReference type="ARBA" id="ARBA00022679"/>
    </source>
</evidence>